<sequence length="126" mass="13874">MLTEGRDEDQESPDPLVMLSWKCKNLQHLTLLGYGYAGSDVVAIARLRGTGLKELLIPEDCLEADDSHEIANEEDVDNIAEDVSAGLSRTWRPLTLTELHPCMRTVSSSDTDSYILPIVLSDSVLS</sequence>
<dbReference type="Proteomes" id="UP001381693">
    <property type="component" value="Unassembled WGS sequence"/>
</dbReference>
<evidence type="ECO:0000313" key="2">
    <source>
        <dbReference type="Proteomes" id="UP001381693"/>
    </source>
</evidence>
<keyword evidence="2" id="KW-1185">Reference proteome</keyword>
<proteinExistence type="predicted"/>
<dbReference type="AlphaFoldDB" id="A0AAN9AED8"/>
<dbReference type="InterPro" id="IPR032675">
    <property type="entry name" value="LRR_dom_sf"/>
</dbReference>
<dbReference type="PANTHER" id="PTHR20933:SF3">
    <property type="entry name" value="F-BOX ONLY PROTEIN 33"/>
    <property type="match status" value="1"/>
</dbReference>
<protein>
    <submittedName>
        <fullName evidence="1">A Receptor for Ubiquitination Targets</fullName>
    </submittedName>
</protein>
<organism evidence="1 2">
    <name type="scientific">Halocaridina rubra</name>
    <name type="common">Hawaiian red shrimp</name>
    <dbReference type="NCBI Taxonomy" id="373956"/>
    <lineage>
        <taxon>Eukaryota</taxon>
        <taxon>Metazoa</taxon>
        <taxon>Ecdysozoa</taxon>
        <taxon>Arthropoda</taxon>
        <taxon>Crustacea</taxon>
        <taxon>Multicrustacea</taxon>
        <taxon>Malacostraca</taxon>
        <taxon>Eumalacostraca</taxon>
        <taxon>Eucarida</taxon>
        <taxon>Decapoda</taxon>
        <taxon>Pleocyemata</taxon>
        <taxon>Caridea</taxon>
        <taxon>Atyoidea</taxon>
        <taxon>Atyidae</taxon>
        <taxon>Halocaridina</taxon>
    </lineage>
</organism>
<name>A0AAN9AED8_HALRR</name>
<dbReference type="GO" id="GO:0031398">
    <property type="term" value="P:positive regulation of protein ubiquitination"/>
    <property type="evidence" value="ECO:0007669"/>
    <property type="project" value="TreeGrafter"/>
</dbReference>
<gene>
    <name evidence="1" type="primary">FBXO33</name>
    <name evidence="1" type="ORF">SK128_010189</name>
</gene>
<dbReference type="EMBL" id="JAXCGZ010004967">
    <property type="protein sequence ID" value="KAK7081412.1"/>
    <property type="molecule type" value="Genomic_DNA"/>
</dbReference>
<reference evidence="1 2" key="1">
    <citation type="submission" date="2023-11" db="EMBL/GenBank/DDBJ databases">
        <title>Halocaridina rubra genome assembly.</title>
        <authorList>
            <person name="Smith C."/>
        </authorList>
    </citation>
    <scope>NUCLEOTIDE SEQUENCE [LARGE SCALE GENOMIC DNA]</scope>
    <source>
        <strain evidence="1">EP-1</strain>
        <tissue evidence="1">Whole</tissue>
    </source>
</reference>
<keyword evidence="1" id="KW-0675">Receptor</keyword>
<dbReference type="PANTHER" id="PTHR20933">
    <property type="entry name" value="F-BOX ONLY PROTEIN 33"/>
    <property type="match status" value="1"/>
</dbReference>
<dbReference type="Gene3D" id="3.80.10.10">
    <property type="entry name" value="Ribonuclease Inhibitor"/>
    <property type="match status" value="1"/>
</dbReference>
<comment type="caution">
    <text evidence="1">The sequence shown here is derived from an EMBL/GenBank/DDBJ whole genome shotgun (WGS) entry which is preliminary data.</text>
</comment>
<evidence type="ECO:0000313" key="1">
    <source>
        <dbReference type="EMBL" id="KAK7081412.1"/>
    </source>
</evidence>
<accession>A0AAN9AED8</accession>